<dbReference type="SMART" id="SM00320">
    <property type="entry name" value="WD40"/>
    <property type="match status" value="3"/>
</dbReference>
<evidence type="ECO:0000256" key="1">
    <source>
        <dbReference type="SAM" id="MobiDB-lite"/>
    </source>
</evidence>
<feature type="region of interest" description="Disordered" evidence="1">
    <location>
        <begin position="234"/>
        <end position="259"/>
    </location>
</feature>
<dbReference type="PANTHER" id="PTHR13211">
    <property type="entry name" value="TELOMERASE CAJAL BODY PROTEIN 1"/>
    <property type="match status" value="1"/>
</dbReference>
<dbReference type="InterPro" id="IPR036322">
    <property type="entry name" value="WD40_repeat_dom_sf"/>
</dbReference>
<keyword evidence="3" id="KW-1185">Reference proteome</keyword>
<evidence type="ECO:0000313" key="2">
    <source>
        <dbReference type="EMBL" id="ORZ29809.1"/>
    </source>
</evidence>
<feature type="region of interest" description="Disordered" evidence="1">
    <location>
        <begin position="1"/>
        <end position="37"/>
    </location>
</feature>
<dbReference type="Gene3D" id="2.130.10.10">
    <property type="entry name" value="YVTN repeat-like/Quinoprotein amine dehydrogenase"/>
    <property type="match status" value="2"/>
</dbReference>
<dbReference type="STRING" id="765915.A0A1Y2H5J7"/>
<dbReference type="EMBL" id="MCFL01000126">
    <property type="protein sequence ID" value="ORZ29809.1"/>
    <property type="molecule type" value="Genomic_DNA"/>
</dbReference>
<feature type="compositionally biased region" description="Polar residues" evidence="1">
    <location>
        <begin position="26"/>
        <end position="37"/>
    </location>
</feature>
<protein>
    <submittedName>
        <fullName evidence="2">WD40-repeat-containing domain protein</fullName>
    </submittedName>
</protein>
<proteinExistence type="predicted"/>
<evidence type="ECO:0000313" key="3">
    <source>
        <dbReference type="Proteomes" id="UP000193411"/>
    </source>
</evidence>
<dbReference type="AlphaFoldDB" id="A0A1Y2H5J7"/>
<name>A0A1Y2H5J7_9FUNG</name>
<dbReference type="InterPro" id="IPR051150">
    <property type="entry name" value="SWT21/TCAB1_mRNA_Telomere"/>
</dbReference>
<feature type="compositionally biased region" description="Low complexity" evidence="1">
    <location>
        <begin position="239"/>
        <end position="259"/>
    </location>
</feature>
<gene>
    <name evidence="2" type="ORF">BCR44DRAFT_23150</name>
</gene>
<dbReference type="SUPFAM" id="SSF50978">
    <property type="entry name" value="WD40 repeat-like"/>
    <property type="match status" value="1"/>
</dbReference>
<accession>A0A1Y2H5J7</accession>
<dbReference type="InterPro" id="IPR015943">
    <property type="entry name" value="WD40/YVTN_repeat-like_dom_sf"/>
</dbReference>
<reference evidence="2 3" key="1">
    <citation type="submission" date="2016-07" db="EMBL/GenBank/DDBJ databases">
        <title>Pervasive Adenine N6-methylation of Active Genes in Fungi.</title>
        <authorList>
            <consortium name="DOE Joint Genome Institute"/>
            <person name="Mondo S.J."/>
            <person name="Dannebaum R.O."/>
            <person name="Kuo R.C."/>
            <person name="Labutti K."/>
            <person name="Haridas S."/>
            <person name="Kuo A."/>
            <person name="Salamov A."/>
            <person name="Ahrendt S.R."/>
            <person name="Lipzen A."/>
            <person name="Sullivan W."/>
            <person name="Andreopoulos W.B."/>
            <person name="Clum A."/>
            <person name="Lindquist E."/>
            <person name="Daum C."/>
            <person name="Ramamoorthy G.K."/>
            <person name="Gryganskyi A."/>
            <person name="Culley D."/>
            <person name="Magnuson J.K."/>
            <person name="James T.Y."/>
            <person name="O'Malley M.A."/>
            <person name="Stajich J.E."/>
            <person name="Spatafora J.W."/>
            <person name="Visel A."/>
            <person name="Grigoriev I.V."/>
        </authorList>
    </citation>
    <scope>NUCLEOTIDE SEQUENCE [LARGE SCALE GENOMIC DNA]</scope>
    <source>
        <strain evidence="2 3">PL171</strain>
    </source>
</reference>
<dbReference type="PANTHER" id="PTHR13211:SF0">
    <property type="entry name" value="TELOMERASE CAJAL BODY PROTEIN 1"/>
    <property type="match status" value="1"/>
</dbReference>
<comment type="caution">
    <text evidence="2">The sequence shown here is derived from an EMBL/GenBank/DDBJ whole genome shotgun (WGS) entry which is preliminary data.</text>
</comment>
<sequence>MHSDAVLSGPSDSDCAPALGLPAHANTDTDTPSDTNALTPTVTRFTFVPDFATPPARIASSGPLIPSALPTKIPTLNNYTRQVAWSLDHTTSYLASMHNDRSVRLWPSATFLSSTHATASTELTNANANANANNTCTPARYSMAESITDMAWSPSPVDPPMLAISCPSQPIHLIAPPFPDDSSGPVPTPTPTRLATYAAPTHLDLLIGPTSLSFHPHYPQRLVAGYPHAKLHAFDLTQPSGSPSTSPSPTGTSNNNNNNKLKGILSSLVHLPAYSSLAVSSYSSLMYLVDASSLTPTHTIRHLPPATCLSTDPLSSTYLVSSHRNGLIACHDVRDVRGPVWTWMRAAKSNMRTSVQVLDNGWVAIAGCGPGASQVHAVDLATGAMQRVVMQSHRQDEVVAACSVVGGGQWWATGQGSRRYQVESMDEGQLRDRDNSVNVWQVAGQWLESKT</sequence>
<dbReference type="InterPro" id="IPR001680">
    <property type="entry name" value="WD40_rpt"/>
</dbReference>
<dbReference type="Proteomes" id="UP000193411">
    <property type="component" value="Unassembled WGS sequence"/>
</dbReference>
<organism evidence="2 3">
    <name type="scientific">Catenaria anguillulae PL171</name>
    <dbReference type="NCBI Taxonomy" id="765915"/>
    <lineage>
        <taxon>Eukaryota</taxon>
        <taxon>Fungi</taxon>
        <taxon>Fungi incertae sedis</taxon>
        <taxon>Blastocladiomycota</taxon>
        <taxon>Blastocladiomycetes</taxon>
        <taxon>Blastocladiales</taxon>
        <taxon>Catenariaceae</taxon>
        <taxon>Catenaria</taxon>
    </lineage>
</organism>